<evidence type="ECO:0000313" key="3">
    <source>
        <dbReference type="Proteomes" id="UP000321567"/>
    </source>
</evidence>
<dbReference type="Proteomes" id="UP000321567">
    <property type="component" value="Unassembled WGS sequence"/>
</dbReference>
<dbReference type="PANTHER" id="PTHR30231">
    <property type="entry name" value="DNA POLYMERASE III SUBUNIT EPSILON"/>
    <property type="match status" value="1"/>
</dbReference>
<keyword evidence="2" id="KW-0540">Nuclease</keyword>
<dbReference type="Gene3D" id="3.30.420.10">
    <property type="entry name" value="Ribonuclease H-like superfamily/Ribonuclease H"/>
    <property type="match status" value="1"/>
</dbReference>
<comment type="caution">
    <text evidence="2">The sequence shown here is derived from an EMBL/GenBank/DDBJ whole genome shotgun (WGS) entry which is preliminary data.</text>
</comment>
<accession>A0A512H9A8</accession>
<dbReference type="InterPro" id="IPR012337">
    <property type="entry name" value="RNaseH-like_sf"/>
</dbReference>
<feature type="domain" description="Exonuclease" evidence="1">
    <location>
        <begin position="30"/>
        <end position="206"/>
    </location>
</feature>
<dbReference type="InterPro" id="IPR036397">
    <property type="entry name" value="RNaseH_sf"/>
</dbReference>
<gene>
    <name evidence="2" type="ORF">ROR02_21660</name>
</gene>
<dbReference type="GO" id="GO:0005829">
    <property type="term" value="C:cytosol"/>
    <property type="evidence" value="ECO:0007669"/>
    <property type="project" value="TreeGrafter"/>
</dbReference>
<protein>
    <submittedName>
        <fullName evidence="2">3'-5' exonuclease</fullName>
    </submittedName>
</protein>
<dbReference type="GO" id="GO:0008408">
    <property type="term" value="F:3'-5' exonuclease activity"/>
    <property type="evidence" value="ECO:0007669"/>
    <property type="project" value="TreeGrafter"/>
</dbReference>
<dbReference type="RefSeq" id="WP_147164047.1">
    <property type="nucleotide sequence ID" value="NZ_BJZO01000057.1"/>
</dbReference>
<keyword evidence="2" id="KW-0378">Hydrolase</keyword>
<sequence length="206" mass="23305">MKTRLGRALARRRLRDSAYAFLFDPPPDDEVVCVDCETTGLNRRTDDIITLAAVKVRGNRILTSEKLDLVVKPGRPIDRAAVRVHHLRETDVARGLPPQEAVARFLRFAGARPLVGYYLEFDVALIERQTRPWLGIGLPNQRIEVSELFYDWRTRGRDGLYTGNVDLRFATILGTLDLPRLPAHNAFHDTVMAGMIYLKLKALLAS</sequence>
<dbReference type="SUPFAM" id="SSF53098">
    <property type="entry name" value="Ribonuclease H-like"/>
    <property type="match status" value="1"/>
</dbReference>
<dbReference type="GO" id="GO:0006259">
    <property type="term" value="P:DNA metabolic process"/>
    <property type="evidence" value="ECO:0007669"/>
    <property type="project" value="UniProtKB-ARBA"/>
</dbReference>
<dbReference type="EMBL" id="BJZO01000057">
    <property type="protein sequence ID" value="GEO82035.1"/>
    <property type="molecule type" value="Genomic_DNA"/>
</dbReference>
<dbReference type="Pfam" id="PF00929">
    <property type="entry name" value="RNase_T"/>
    <property type="match status" value="1"/>
</dbReference>
<dbReference type="PANTHER" id="PTHR30231:SF7">
    <property type="entry name" value="BLR4117 PROTEIN"/>
    <property type="match status" value="1"/>
</dbReference>
<dbReference type="InterPro" id="IPR013520">
    <property type="entry name" value="Ribonucl_H"/>
</dbReference>
<dbReference type="GO" id="GO:0003676">
    <property type="term" value="F:nucleic acid binding"/>
    <property type="evidence" value="ECO:0007669"/>
    <property type="project" value="InterPro"/>
</dbReference>
<evidence type="ECO:0000259" key="1">
    <source>
        <dbReference type="SMART" id="SM00479"/>
    </source>
</evidence>
<dbReference type="OrthoDB" id="6193218at2"/>
<keyword evidence="2" id="KW-0269">Exonuclease</keyword>
<proteinExistence type="predicted"/>
<dbReference type="CDD" id="cd06127">
    <property type="entry name" value="DEDDh"/>
    <property type="match status" value="1"/>
</dbReference>
<organism evidence="2 3">
    <name type="scientific">Pararhodospirillum oryzae</name>
    <dbReference type="NCBI Taxonomy" id="478448"/>
    <lineage>
        <taxon>Bacteria</taxon>
        <taxon>Pseudomonadati</taxon>
        <taxon>Pseudomonadota</taxon>
        <taxon>Alphaproteobacteria</taxon>
        <taxon>Rhodospirillales</taxon>
        <taxon>Rhodospirillaceae</taxon>
        <taxon>Pararhodospirillum</taxon>
    </lineage>
</organism>
<name>A0A512H9A8_9PROT</name>
<reference evidence="2 3" key="1">
    <citation type="submission" date="2019-07" db="EMBL/GenBank/DDBJ databases">
        <title>Whole genome shotgun sequence of Rhodospirillum oryzae NBRC 107573.</title>
        <authorList>
            <person name="Hosoyama A."/>
            <person name="Uohara A."/>
            <person name="Ohji S."/>
            <person name="Ichikawa N."/>
        </authorList>
    </citation>
    <scope>NUCLEOTIDE SEQUENCE [LARGE SCALE GENOMIC DNA]</scope>
    <source>
        <strain evidence="2 3">NBRC 107573</strain>
    </source>
</reference>
<dbReference type="SMART" id="SM00479">
    <property type="entry name" value="EXOIII"/>
    <property type="match status" value="1"/>
</dbReference>
<keyword evidence="3" id="KW-1185">Reference proteome</keyword>
<evidence type="ECO:0000313" key="2">
    <source>
        <dbReference type="EMBL" id="GEO82035.1"/>
    </source>
</evidence>
<dbReference type="AlphaFoldDB" id="A0A512H9A8"/>
<dbReference type="NCBIfam" id="NF006601">
    <property type="entry name" value="PRK09145.1"/>
    <property type="match status" value="1"/>
</dbReference>